<dbReference type="AlphaFoldDB" id="A0A8X6LWU6"/>
<gene>
    <name evidence="1" type="ORF">TNCT_626731</name>
</gene>
<reference evidence="1" key="1">
    <citation type="submission" date="2020-07" db="EMBL/GenBank/DDBJ databases">
        <title>Multicomponent nature underlies the extraordinary mechanical properties of spider dragline silk.</title>
        <authorList>
            <person name="Kono N."/>
            <person name="Nakamura H."/>
            <person name="Mori M."/>
            <person name="Yoshida Y."/>
            <person name="Ohtoshi R."/>
            <person name="Malay A.D."/>
            <person name="Moran D.A.P."/>
            <person name="Tomita M."/>
            <person name="Numata K."/>
            <person name="Arakawa K."/>
        </authorList>
    </citation>
    <scope>NUCLEOTIDE SEQUENCE</scope>
</reference>
<proteinExistence type="predicted"/>
<protein>
    <submittedName>
        <fullName evidence="1">Uncharacterized protein</fullName>
    </submittedName>
</protein>
<dbReference type="Proteomes" id="UP000887116">
    <property type="component" value="Unassembled WGS sequence"/>
</dbReference>
<sequence length="129" mass="14798">MPCMAKRAYRLCERNVLAAATSTAKDVMNDAALVVKSIIQNVPTRQLENVEYPLMTDTWTFFRKSFFSNFIQGHWETSRLGNDVQVLNMRVPAFICTKVQKKTTTEARCQAPQKINLNNVLKIEKKDLD</sequence>
<comment type="caution">
    <text evidence="1">The sequence shown here is derived from an EMBL/GenBank/DDBJ whole genome shotgun (WGS) entry which is preliminary data.</text>
</comment>
<evidence type="ECO:0000313" key="2">
    <source>
        <dbReference type="Proteomes" id="UP000887116"/>
    </source>
</evidence>
<accession>A0A8X6LWU6</accession>
<keyword evidence="2" id="KW-1185">Reference proteome</keyword>
<organism evidence="1 2">
    <name type="scientific">Trichonephila clavata</name>
    <name type="common">Joro spider</name>
    <name type="synonym">Nephila clavata</name>
    <dbReference type="NCBI Taxonomy" id="2740835"/>
    <lineage>
        <taxon>Eukaryota</taxon>
        <taxon>Metazoa</taxon>
        <taxon>Ecdysozoa</taxon>
        <taxon>Arthropoda</taxon>
        <taxon>Chelicerata</taxon>
        <taxon>Arachnida</taxon>
        <taxon>Araneae</taxon>
        <taxon>Araneomorphae</taxon>
        <taxon>Entelegynae</taxon>
        <taxon>Araneoidea</taxon>
        <taxon>Nephilidae</taxon>
        <taxon>Trichonephila</taxon>
    </lineage>
</organism>
<dbReference type="EMBL" id="BMAO01008379">
    <property type="protein sequence ID" value="GFR22929.1"/>
    <property type="molecule type" value="Genomic_DNA"/>
</dbReference>
<name>A0A8X6LWU6_TRICU</name>
<evidence type="ECO:0000313" key="1">
    <source>
        <dbReference type="EMBL" id="GFR22929.1"/>
    </source>
</evidence>